<gene>
    <name evidence="14" type="ORF">B1991_06570</name>
</gene>
<keyword evidence="14" id="KW-0675">Receptor</keyword>
<dbReference type="InterPro" id="IPR012910">
    <property type="entry name" value="Plug_dom"/>
</dbReference>
<dbReference type="GO" id="GO:0044718">
    <property type="term" value="P:siderophore transmembrane transport"/>
    <property type="evidence" value="ECO:0007669"/>
    <property type="project" value="TreeGrafter"/>
</dbReference>
<dbReference type="GO" id="GO:0015344">
    <property type="term" value="F:siderophore uptake transmembrane transporter activity"/>
    <property type="evidence" value="ECO:0007669"/>
    <property type="project" value="TreeGrafter"/>
</dbReference>
<proteinExistence type="inferred from homology"/>
<dbReference type="Gene3D" id="2.170.130.10">
    <property type="entry name" value="TonB-dependent receptor, plug domain"/>
    <property type="match status" value="1"/>
</dbReference>
<comment type="subcellular location">
    <subcellularLocation>
        <location evidence="1 8">Cell outer membrane</location>
        <topology evidence="1 8">Multi-pass membrane protein</topology>
    </subcellularLocation>
</comment>
<evidence type="ECO:0000256" key="10">
    <source>
        <dbReference type="SAM" id="MobiDB-lite"/>
    </source>
</evidence>
<evidence type="ECO:0000256" key="4">
    <source>
        <dbReference type="ARBA" id="ARBA00022692"/>
    </source>
</evidence>
<keyword evidence="7 8" id="KW-0998">Cell outer membrane</keyword>
<evidence type="ECO:0000256" key="11">
    <source>
        <dbReference type="SAM" id="SignalP"/>
    </source>
</evidence>
<evidence type="ECO:0000313" key="14">
    <source>
        <dbReference type="EMBL" id="THD08162.1"/>
    </source>
</evidence>
<keyword evidence="4 8" id="KW-0812">Transmembrane</keyword>
<keyword evidence="6 8" id="KW-0472">Membrane</keyword>
<dbReference type="AlphaFoldDB" id="A0A4S3KHH9"/>
<keyword evidence="3 8" id="KW-1134">Transmembrane beta strand</keyword>
<dbReference type="Pfam" id="PF07715">
    <property type="entry name" value="Plug"/>
    <property type="match status" value="1"/>
</dbReference>
<dbReference type="EMBL" id="MWIO01000018">
    <property type="protein sequence ID" value="THD08162.1"/>
    <property type="molecule type" value="Genomic_DNA"/>
</dbReference>
<dbReference type="PROSITE" id="PS52016">
    <property type="entry name" value="TONB_DEPENDENT_REC_3"/>
    <property type="match status" value="1"/>
</dbReference>
<dbReference type="RefSeq" id="WP_136257924.1">
    <property type="nucleotide sequence ID" value="NZ_MWIO01000018.1"/>
</dbReference>
<feature type="chain" id="PRO_5020595054" evidence="11">
    <location>
        <begin position="20"/>
        <end position="760"/>
    </location>
</feature>
<evidence type="ECO:0000256" key="6">
    <source>
        <dbReference type="ARBA" id="ARBA00023136"/>
    </source>
</evidence>
<keyword evidence="5 9" id="KW-0798">TonB box</keyword>
<name>A0A4S3KHH9_9GAMM</name>
<evidence type="ECO:0000256" key="1">
    <source>
        <dbReference type="ARBA" id="ARBA00004571"/>
    </source>
</evidence>
<feature type="compositionally biased region" description="Basic and acidic residues" evidence="10">
    <location>
        <begin position="45"/>
        <end position="54"/>
    </location>
</feature>
<dbReference type="GO" id="GO:0009279">
    <property type="term" value="C:cell outer membrane"/>
    <property type="evidence" value="ECO:0007669"/>
    <property type="project" value="UniProtKB-SubCell"/>
</dbReference>
<dbReference type="InterPro" id="IPR037066">
    <property type="entry name" value="Plug_dom_sf"/>
</dbReference>
<evidence type="ECO:0000256" key="5">
    <source>
        <dbReference type="ARBA" id="ARBA00023077"/>
    </source>
</evidence>
<evidence type="ECO:0000313" key="15">
    <source>
        <dbReference type="Proteomes" id="UP000306317"/>
    </source>
</evidence>
<dbReference type="SUPFAM" id="SSF56935">
    <property type="entry name" value="Porins"/>
    <property type="match status" value="1"/>
</dbReference>
<accession>A0A4S3KHH9</accession>
<reference evidence="14 15" key="1">
    <citation type="submission" date="2017-02" db="EMBL/GenBank/DDBJ databases">
        <title>Whole genome sequencing of Rhodanobacter lindaniclasticus DSM 17932.</title>
        <authorList>
            <person name="Kumar S."/>
            <person name="Patil P."/>
            <person name="Patil P.B."/>
        </authorList>
    </citation>
    <scope>NUCLEOTIDE SEQUENCE [LARGE SCALE GENOMIC DNA]</scope>
    <source>
        <strain evidence="14 15">DSM 17932</strain>
    </source>
</reference>
<evidence type="ECO:0000256" key="8">
    <source>
        <dbReference type="PROSITE-ProRule" id="PRU01360"/>
    </source>
</evidence>
<dbReference type="Pfam" id="PF00593">
    <property type="entry name" value="TonB_dep_Rec_b-barrel"/>
    <property type="match status" value="1"/>
</dbReference>
<dbReference type="PANTHER" id="PTHR30069:SF42">
    <property type="entry name" value="FERRIC AEROBACTIN RECEPTOR"/>
    <property type="match status" value="1"/>
</dbReference>
<keyword evidence="11" id="KW-0732">Signal</keyword>
<dbReference type="CDD" id="cd01347">
    <property type="entry name" value="ligand_gated_channel"/>
    <property type="match status" value="1"/>
</dbReference>
<comment type="similarity">
    <text evidence="8 9">Belongs to the TonB-dependent receptor family.</text>
</comment>
<organism evidence="14 15">
    <name type="scientific">Rhodanobacter lindaniclasticus</name>
    <dbReference type="NCBI Taxonomy" id="75310"/>
    <lineage>
        <taxon>Bacteria</taxon>
        <taxon>Pseudomonadati</taxon>
        <taxon>Pseudomonadota</taxon>
        <taxon>Gammaproteobacteria</taxon>
        <taxon>Lysobacterales</taxon>
        <taxon>Rhodanobacteraceae</taxon>
        <taxon>Rhodanobacter</taxon>
    </lineage>
</organism>
<evidence type="ECO:0000256" key="9">
    <source>
        <dbReference type="RuleBase" id="RU003357"/>
    </source>
</evidence>
<feature type="domain" description="TonB-dependent receptor plug" evidence="13">
    <location>
        <begin position="74"/>
        <end position="177"/>
    </location>
</feature>
<dbReference type="PANTHER" id="PTHR30069">
    <property type="entry name" value="TONB-DEPENDENT OUTER MEMBRANE RECEPTOR"/>
    <property type="match status" value="1"/>
</dbReference>
<dbReference type="Proteomes" id="UP000306317">
    <property type="component" value="Unassembled WGS sequence"/>
</dbReference>
<feature type="domain" description="TonB-dependent receptor-like beta-barrel" evidence="12">
    <location>
        <begin position="327"/>
        <end position="726"/>
    </location>
</feature>
<evidence type="ECO:0000259" key="12">
    <source>
        <dbReference type="Pfam" id="PF00593"/>
    </source>
</evidence>
<dbReference type="Gene3D" id="2.40.170.20">
    <property type="entry name" value="TonB-dependent receptor, beta-barrel domain"/>
    <property type="match status" value="1"/>
</dbReference>
<evidence type="ECO:0000256" key="7">
    <source>
        <dbReference type="ARBA" id="ARBA00023237"/>
    </source>
</evidence>
<protein>
    <submittedName>
        <fullName evidence="14">TonB-dependent receptor</fullName>
    </submittedName>
</protein>
<sequence>MIKPLCVAISGILLVYSLAADASAQVAASTGDGAPSGQDQAATSTDDKATSAKKRATELGEVIVTGTRSPKAVDEIPGAITVVTKEEIQQTLTVTEDATAVLSRTVPGYAESSQMMSSSGETLRGRIPLRLFDGIPQGSPLRDGSRNATFTDMGIIGRVEVINGPSASEGIGAAGGIINYISKVPDKEGSETTLSTRLQTQGPRDSGGWKVGGTYALKQGSYDLLVAASYLDRGITYDGNGRRIGLSGSGSVADSTSKNLFLKGGVNFGQGDTQRLQATYSHFKIEGKGDYVQVLGCRGPDDDPPCAVPFTNTSEKGHLHGSLDAFNDFEQYSVEYSNSDFLGGSLVATAYHADQAMRFLPEDGDDKQLIAPPIPDDQRIWDQSEITSKKSGLRTSWTRGELFTVPGLQLQVGVDVVKDEAQQRLALTKRIWVPPMHYKSTAPYGQLSWDVGPVTLSAGFRREDDKLHVNDYTTTPYRNSVFVKGGGVKYTENLKNFGAIWRIGSQWSVFGSYSEGFTLPNIGIPLRNISVPNQSVDRISGLAAIIYKNTEFGFNWHGEHAAFGATHYISKSPFGSSLAVDPNSNDYILSRAPVRIEGTELTGEWRFDEQWKVSGVYSHITGETAFWAASPGGLYPAGGMNKPLGIFDISPDKLAGSVTWKFLPNADANLGFTSLFGRHVSGSDTRAYDGNTYSYEERTSGYTLFNLGVNYAFPRYGQLSLGVENLLDKFYILSTSQVVGYQNYWSGRGRVTSLTYTITF</sequence>
<keyword evidence="2 8" id="KW-0813">Transport</keyword>
<feature type="region of interest" description="Disordered" evidence="10">
    <location>
        <begin position="28"/>
        <end position="54"/>
    </location>
</feature>
<keyword evidence="15" id="KW-1185">Reference proteome</keyword>
<evidence type="ECO:0000259" key="13">
    <source>
        <dbReference type="Pfam" id="PF07715"/>
    </source>
</evidence>
<comment type="caution">
    <text evidence="14">The sequence shown here is derived from an EMBL/GenBank/DDBJ whole genome shotgun (WGS) entry which is preliminary data.</text>
</comment>
<dbReference type="InterPro" id="IPR039426">
    <property type="entry name" value="TonB-dep_rcpt-like"/>
</dbReference>
<dbReference type="InterPro" id="IPR000531">
    <property type="entry name" value="Beta-barrel_TonB"/>
</dbReference>
<evidence type="ECO:0000256" key="3">
    <source>
        <dbReference type="ARBA" id="ARBA00022452"/>
    </source>
</evidence>
<dbReference type="OrthoDB" id="8670144at2"/>
<evidence type="ECO:0000256" key="2">
    <source>
        <dbReference type="ARBA" id="ARBA00022448"/>
    </source>
</evidence>
<dbReference type="InterPro" id="IPR036942">
    <property type="entry name" value="Beta-barrel_TonB_sf"/>
</dbReference>
<feature type="signal peptide" evidence="11">
    <location>
        <begin position="1"/>
        <end position="19"/>
    </location>
</feature>